<organism evidence="1 2">
    <name type="scientific">Vallitalea maricola</name>
    <dbReference type="NCBI Taxonomy" id="3074433"/>
    <lineage>
        <taxon>Bacteria</taxon>
        <taxon>Bacillati</taxon>
        <taxon>Bacillota</taxon>
        <taxon>Clostridia</taxon>
        <taxon>Lachnospirales</taxon>
        <taxon>Vallitaleaceae</taxon>
        <taxon>Vallitalea</taxon>
    </lineage>
</organism>
<sequence>MKVKDINMFSNWLKDNKQYTIANLENADLFNTYISINLSIYFQRIIVPIGLGIHTYLAYIKLRINKLFVFIWTVLLIGSILYTVVGLKNLAVFSYMYIGLYIIVIFTVLSLLTVIEKCENP</sequence>
<accession>A0ACB5UIG9</accession>
<comment type="caution">
    <text evidence="1">The sequence shown here is derived from an EMBL/GenBank/DDBJ whole genome shotgun (WGS) entry which is preliminary data.</text>
</comment>
<protein>
    <submittedName>
        <fullName evidence="1">Uncharacterized protein</fullName>
    </submittedName>
</protein>
<keyword evidence="2" id="KW-1185">Reference proteome</keyword>
<proteinExistence type="predicted"/>
<dbReference type="Proteomes" id="UP001374599">
    <property type="component" value="Unassembled WGS sequence"/>
</dbReference>
<gene>
    <name evidence="1" type="ORF">AN2V17_16070</name>
</gene>
<dbReference type="EMBL" id="BTPU01000025">
    <property type="protein sequence ID" value="GMQ62375.1"/>
    <property type="molecule type" value="Genomic_DNA"/>
</dbReference>
<evidence type="ECO:0000313" key="2">
    <source>
        <dbReference type="Proteomes" id="UP001374599"/>
    </source>
</evidence>
<reference evidence="1" key="1">
    <citation type="submission" date="2023-09" db="EMBL/GenBank/DDBJ databases">
        <title>Vallitalea sediminicola and Vallitalea maricola sp. nov., anaerobic bacteria isolated from marine sediment.</title>
        <authorList>
            <person name="Hirano S."/>
            <person name="Maeda A."/>
            <person name="Terahara T."/>
            <person name="Mori K."/>
            <person name="Hamada M."/>
            <person name="Matsumoto R."/>
            <person name="Kobayashi T."/>
        </authorList>
    </citation>
    <scope>NUCLEOTIDE SEQUENCE</scope>
    <source>
        <strain evidence="1">AN17-2</strain>
    </source>
</reference>
<name>A0ACB5UIG9_9FIRM</name>
<evidence type="ECO:0000313" key="1">
    <source>
        <dbReference type="EMBL" id="GMQ62375.1"/>
    </source>
</evidence>